<sequence>LGRFPNPSSIRATQSDGFLITLQIIFGIVFLIGTYKQAIRSIVISKDAEQETRTNDDGEKNAPQMG</sequence>
<keyword evidence="2" id="KW-0472">Membrane</keyword>
<protein>
    <submittedName>
        <fullName evidence="3">Uncharacterized protein</fullName>
    </submittedName>
</protein>
<keyword evidence="2" id="KW-1133">Transmembrane helix</keyword>
<gene>
    <name evidence="3" type="ORF">PENTCL1PPCAC_30870</name>
</gene>
<keyword evidence="4" id="KW-1185">Reference proteome</keyword>
<reference evidence="3" key="1">
    <citation type="submission" date="2023-10" db="EMBL/GenBank/DDBJ databases">
        <title>Genome assembly of Pristionchus species.</title>
        <authorList>
            <person name="Yoshida K."/>
            <person name="Sommer R.J."/>
        </authorList>
    </citation>
    <scope>NUCLEOTIDE SEQUENCE</scope>
    <source>
        <strain evidence="3">RS0144</strain>
    </source>
</reference>
<proteinExistence type="predicted"/>
<keyword evidence="2" id="KW-0812">Transmembrane</keyword>
<feature type="transmembrane region" description="Helical" evidence="2">
    <location>
        <begin position="17"/>
        <end position="35"/>
    </location>
</feature>
<dbReference type="AlphaFoldDB" id="A0AAV5UNI2"/>
<dbReference type="EMBL" id="BTSX01000165">
    <property type="protein sequence ID" value="GMT08696.1"/>
    <property type="molecule type" value="Genomic_DNA"/>
</dbReference>
<name>A0AAV5UNI2_9BILA</name>
<evidence type="ECO:0000256" key="1">
    <source>
        <dbReference type="SAM" id="MobiDB-lite"/>
    </source>
</evidence>
<evidence type="ECO:0000313" key="3">
    <source>
        <dbReference type="EMBL" id="GMT08696.1"/>
    </source>
</evidence>
<comment type="caution">
    <text evidence="3">The sequence shown here is derived from an EMBL/GenBank/DDBJ whole genome shotgun (WGS) entry which is preliminary data.</text>
</comment>
<evidence type="ECO:0000256" key="2">
    <source>
        <dbReference type="SAM" id="Phobius"/>
    </source>
</evidence>
<evidence type="ECO:0000313" key="4">
    <source>
        <dbReference type="Proteomes" id="UP001432027"/>
    </source>
</evidence>
<accession>A0AAV5UNI2</accession>
<feature type="region of interest" description="Disordered" evidence="1">
    <location>
        <begin position="46"/>
        <end position="66"/>
    </location>
</feature>
<dbReference type="Proteomes" id="UP001432027">
    <property type="component" value="Unassembled WGS sequence"/>
</dbReference>
<feature type="non-terminal residue" evidence="3">
    <location>
        <position position="1"/>
    </location>
</feature>
<organism evidence="3 4">
    <name type="scientific">Pristionchus entomophagus</name>
    <dbReference type="NCBI Taxonomy" id="358040"/>
    <lineage>
        <taxon>Eukaryota</taxon>
        <taxon>Metazoa</taxon>
        <taxon>Ecdysozoa</taxon>
        <taxon>Nematoda</taxon>
        <taxon>Chromadorea</taxon>
        <taxon>Rhabditida</taxon>
        <taxon>Rhabditina</taxon>
        <taxon>Diplogasteromorpha</taxon>
        <taxon>Diplogasteroidea</taxon>
        <taxon>Neodiplogasteridae</taxon>
        <taxon>Pristionchus</taxon>
    </lineage>
</organism>
<feature type="compositionally biased region" description="Basic and acidic residues" evidence="1">
    <location>
        <begin position="46"/>
        <end position="60"/>
    </location>
</feature>